<comment type="caution">
    <text evidence="2">The sequence shown here is derived from an EMBL/GenBank/DDBJ whole genome shotgun (WGS) entry which is preliminary data.</text>
</comment>
<accession>A0A9N9LHT2</accession>
<evidence type="ECO:0000256" key="1">
    <source>
        <dbReference type="SAM" id="SignalP"/>
    </source>
</evidence>
<proteinExistence type="predicted"/>
<feature type="signal peptide" evidence="1">
    <location>
        <begin position="1"/>
        <end position="16"/>
    </location>
</feature>
<dbReference type="EMBL" id="CAJVRM010000137">
    <property type="protein sequence ID" value="CAG8975439.1"/>
    <property type="molecule type" value="Genomic_DNA"/>
</dbReference>
<name>A0A9N9LHT2_9HELO</name>
<evidence type="ECO:0000313" key="3">
    <source>
        <dbReference type="Proteomes" id="UP000701801"/>
    </source>
</evidence>
<evidence type="ECO:0000313" key="2">
    <source>
        <dbReference type="EMBL" id="CAG8975439.1"/>
    </source>
</evidence>
<organism evidence="2 3">
    <name type="scientific">Hymenoscyphus albidus</name>
    <dbReference type="NCBI Taxonomy" id="595503"/>
    <lineage>
        <taxon>Eukaryota</taxon>
        <taxon>Fungi</taxon>
        <taxon>Dikarya</taxon>
        <taxon>Ascomycota</taxon>
        <taxon>Pezizomycotina</taxon>
        <taxon>Leotiomycetes</taxon>
        <taxon>Helotiales</taxon>
        <taxon>Helotiaceae</taxon>
        <taxon>Hymenoscyphus</taxon>
    </lineage>
</organism>
<keyword evidence="1" id="KW-0732">Signal</keyword>
<dbReference type="AlphaFoldDB" id="A0A9N9LHT2"/>
<sequence length="100" mass="10917">MQFLYAITAFTTLAAGQKVGDLTGNPGCLLSELKWDSNGKYNRPGGWSLPTGVGCATFEWTDKLPYWVNVKWIGNGTDFILSAKEQVAIRWTLQAMTAAG</sequence>
<keyword evidence="3" id="KW-1185">Reference proteome</keyword>
<feature type="chain" id="PRO_5040276308" evidence="1">
    <location>
        <begin position="17"/>
        <end position="100"/>
    </location>
</feature>
<reference evidence="2" key="1">
    <citation type="submission" date="2021-07" db="EMBL/GenBank/DDBJ databases">
        <authorList>
            <person name="Durling M."/>
        </authorList>
    </citation>
    <scope>NUCLEOTIDE SEQUENCE</scope>
</reference>
<protein>
    <submittedName>
        <fullName evidence="2">Uncharacterized protein</fullName>
    </submittedName>
</protein>
<dbReference type="Proteomes" id="UP000701801">
    <property type="component" value="Unassembled WGS sequence"/>
</dbReference>
<gene>
    <name evidence="2" type="ORF">HYALB_00010386</name>
</gene>